<evidence type="ECO:0000313" key="3">
    <source>
        <dbReference type="EnsemblPlants" id="KRH34129"/>
    </source>
</evidence>
<keyword evidence="4" id="KW-1185">Reference proteome</keyword>
<gene>
    <name evidence="2" type="ORF">GLYMA_10G165100</name>
</gene>
<organism evidence="2">
    <name type="scientific">Glycine max</name>
    <name type="common">Soybean</name>
    <name type="synonym">Glycine hispida</name>
    <dbReference type="NCBI Taxonomy" id="3847"/>
    <lineage>
        <taxon>Eukaryota</taxon>
        <taxon>Viridiplantae</taxon>
        <taxon>Streptophyta</taxon>
        <taxon>Embryophyta</taxon>
        <taxon>Tracheophyta</taxon>
        <taxon>Spermatophyta</taxon>
        <taxon>Magnoliopsida</taxon>
        <taxon>eudicotyledons</taxon>
        <taxon>Gunneridae</taxon>
        <taxon>Pentapetalae</taxon>
        <taxon>rosids</taxon>
        <taxon>fabids</taxon>
        <taxon>Fabales</taxon>
        <taxon>Fabaceae</taxon>
        <taxon>Papilionoideae</taxon>
        <taxon>50 kb inversion clade</taxon>
        <taxon>NPAAA clade</taxon>
        <taxon>indigoferoid/millettioid clade</taxon>
        <taxon>Phaseoleae</taxon>
        <taxon>Glycine</taxon>
        <taxon>Glycine subgen. Soja</taxon>
    </lineage>
</organism>
<keyword evidence="1" id="KW-0812">Transmembrane</keyword>
<proteinExistence type="predicted"/>
<evidence type="ECO:0000256" key="1">
    <source>
        <dbReference type="SAM" id="Phobius"/>
    </source>
</evidence>
<protein>
    <submittedName>
        <fullName evidence="2 3">Uncharacterized protein</fullName>
    </submittedName>
</protein>
<dbReference type="EnsemblPlants" id="KRH34129">
    <property type="protein sequence ID" value="KRH34129"/>
    <property type="gene ID" value="GLYMA_10G165100"/>
</dbReference>
<dbReference type="EMBL" id="CM000843">
    <property type="protein sequence ID" value="KRH34129.1"/>
    <property type="molecule type" value="Genomic_DNA"/>
</dbReference>
<dbReference type="InParanoid" id="A0A0R0HUA4"/>
<accession>A0A0R0HUA4</accession>
<reference evidence="3" key="2">
    <citation type="submission" date="2018-02" db="UniProtKB">
        <authorList>
            <consortium name="EnsemblPlants"/>
        </authorList>
    </citation>
    <scope>IDENTIFICATION</scope>
    <source>
        <strain evidence="3">Williams 82</strain>
    </source>
</reference>
<name>A0A0R0HUA4_SOYBN</name>
<evidence type="ECO:0000313" key="2">
    <source>
        <dbReference type="EMBL" id="KRH34129.1"/>
    </source>
</evidence>
<dbReference type="AlphaFoldDB" id="A0A0R0HUA4"/>
<dbReference type="Proteomes" id="UP000008827">
    <property type="component" value="Chromosome 10"/>
</dbReference>
<keyword evidence="1" id="KW-1133">Transmembrane helix</keyword>
<reference evidence="2 3" key="1">
    <citation type="journal article" date="2010" name="Nature">
        <title>Genome sequence of the palaeopolyploid soybean.</title>
        <authorList>
            <person name="Schmutz J."/>
            <person name="Cannon S.B."/>
            <person name="Schlueter J."/>
            <person name="Ma J."/>
            <person name="Mitros T."/>
            <person name="Nelson W."/>
            <person name="Hyten D.L."/>
            <person name="Song Q."/>
            <person name="Thelen J.J."/>
            <person name="Cheng J."/>
            <person name="Xu D."/>
            <person name="Hellsten U."/>
            <person name="May G.D."/>
            <person name="Yu Y."/>
            <person name="Sakurai T."/>
            <person name="Umezawa T."/>
            <person name="Bhattacharyya M.K."/>
            <person name="Sandhu D."/>
            <person name="Valliyodan B."/>
            <person name="Lindquist E."/>
            <person name="Peto M."/>
            <person name="Grant D."/>
            <person name="Shu S."/>
            <person name="Goodstein D."/>
            <person name="Barry K."/>
            <person name="Futrell-Griggs M."/>
            <person name="Abernathy B."/>
            <person name="Du J."/>
            <person name="Tian Z."/>
            <person name="Zhu L."/>
            <person name="Gill N."/>
            <person name="Joshi T."/>
            <person name="Libault M."/>
            <person name="Sethuraman A."/>
            <person name="Zhang X.-C."/>
            <person name="Shinozaki K."/>
            <person name="Nguyen H.T."/>
            <person name="Wing R.A."/>
            <person name="Cregan P."/>
            <person name="Specht J."/>
            <person name="Grimwood J."/>
            <person name="Rokhsar D."/>
            <person name="Stacey G."/>
            <person name="Shoemaker R.C."/>
            <person name="Jackson S.A."/>
        </authorList>
    </citation>
    <scope>NUCLEOTIDE SEQUENCE</scope>
    <source>
        <strain evidence="3">cv. Williams 82</strain>
        <tissue evidence="2">Callus</tissue>
    </source>
</reference>
<keyword evidence="1" id="KW-0472">Membrane</keyword>
<dbReference type="Gramene" id="KRH34129">
    <property type="protein sequence ID" value="KRH34129"/>
    <property type="gene ID" value="GLYMA_10G165100"/>
</dbReference>
<evidence type="ECO:0000313" key="4">
    <source>
        <dbReference type="Proteomes" id="UP000008827"/>
    </source>
</evidence>
<sequence>MNSNDIEETKIKKVLGLVQDFYWWSFFSRSCFAAYLYLEIGQPSLPEKTFLAKIFFVPINIEKFKIRPCIIFGMFFVLVKSKCVVFWPGVRLGRLQAYVTFFKT</sequence>
<feature type="transmembrane region" description="Helical" evidence="1">
    <location>
        <begin position="69"/>
        <end position="90"/>
    </location>
</feature>
<reference evidence="2" key="3">
    <citation type="submission" date="2018-07" db="EMBL/GenBank/DDBJ databases">
        <title>WGS assembly of Glycine max.</title>
        <authorList>
            <person name="Schmutz J."/>
            <person name="Cannon S."/>
            <person name="Schlueter J."/>
            <person name="Ma J."/>
            <person name="Mitros T."/>
            <person name="Nelson W."/>
            <person name="Hyten D."/>
            <person name="Song Q."/>
            <person name="Thelen J."/>
            <person name="Cheng J."/>
            <person name="Xu D."/>
            <person name="Hellsten U."/>
            <person name="May G."/>
            <person name="Yu Y."/>
            <person name="Sakurai T."/>
            <person name="Umezawa T."/>
            <person name="Bhattacharyya M."/>
            <person name="Sandhu D."/>
            <person name="Valliyodan B."/>
            <person name="Lindquist E."/>
            <person name="Peto M."/>
            <person name="Grant D."/>
            <person name="Shu S."/>
            <person name="Goodstein D."/>
            <person name="Barry K."/>
            <person name="Futrell-Griggs M."/>
            <person name="Abernathy B."/>
            <person name="Du J."/>
            <person name="Tian Z."/>
            <person name="Zhu L."/>
            <person name="Gill N."/>
            <person name="Joshi T."/>
            <person name="Libault M."/>
            <person name="Sethuraman A."/>
            <person name="Zhang X."/>
            <person name="Shinozaki K."/>
            <person name="Nguyen H."/>
            <person name="Wing R."/>
            <person name="Cregan P."/>
            <person name="Specht J."/>
            <person name="Grimwood J."/>
            <person name="Rokhsar D."/>
            <person name="Stacey G."/>
            <person name="Shoemaker R."/>
            <person name="Jackson S."/>
        </authorList>
    </citation>
    <scope>NUCLEOTIDE SEQUENCE</scope>
    <source>
        <tissue evidence="2">Callus</tissue>
    </source>
</reference>